<dbReference type="OrthoDB" id="9790710at2"/>
<dbReference type="PANTHER" id="PTHR12526:SF630">
    <property type="entry name" value="GLYCOSYLTRANSFERASE"/>
    <property type="match status" value="1"/>
</dbReference>
<protein>
    <recommendedName>
        <fullName evidence="1">Glycosyltransferase 2-like domain-containing protein</fullName>
    </recommendedName>
</protein>
<evidence type="ECO:0000313" key="3">
    <source>
        <dbReference type="Proteomes" id="UP000317617"/>
    </source>
</evidence>
<dbReference type="Pfam" id="PF13692">
    <property type="entry name" value="Glyco_trans_1_4"/>
    <property type="match status" value="1"/>
</dbReference>
<keyword evidence="3" id="KW-1185">Reference proteome</keyword>
<reference evidence="2 3" key="1">
    <citation type="submission" date="2019-06" db="EMBL/GenBank/DDBJ databases">
        <title>Whole genome shotgun sequence of Acetobacter orleanensis NBRC 13752.</title>
        <authorList>
            <person name="Hosoyama A."/>
            <person name="Uohara A."/>
            <person name="Ohji S."/>
            <person name="Ichikawa N."/>
        </authorList>
    </citation>
    <scope>NUCLEOTIDE SEQUENCE [LARGE SCALE GENOMIC DNA]</scope>
    <source>
        <strain evidence="2 3">NBRC 13752</strain>
    </source>
</reference>
<dbReference type="Gene3D" id="3.90.550.10">
    <property type="entry name" value="Spore Coat Polysaccharide Biosynthesis Protein SpsA, Chain A"/>
    <property type="match status" value="1"/>
</dbReference>
<gene>
    <name evidence="2" type="ORF">AOR01nite_23010</name>
</gene>
<evidence type="ECO:0000313" key="2">
    <source>
        <dbReference type="EMBL" id="GEB83824.1"/>
    </source>
</evidence>
<dbReference type="AlphaFoldDB" id="A0A4Y3TPX8"/>
<dbReference type="STRING" id="104099.AD949_02420"/>
<organism evidence="2 3">
    <name type="scientific">Acetobacter orleanensis</name>
    <dbReference type="NCBI Taxonomy" id="104099"/>
    <lineage>
        <taxon>Bacteria</taxon>
        <taxon>Pseudomonadati</taxon>
        <taxon>Pseudomonadota</taxon>
        <taxon>Alphaproteobacteria</taxon>
        <taxon>Acetobacterales</taxon>
        <taxon>Acetobacteraceae</taxon>
        <taxon>Acetobacter</taxon>
    </lineage>
</organism>
<dbReference type="Pfam" id="PF00535">
    <property type="entry name" value="Glycos_transf_2"/>
    <property type="match status" value="1"/>
</dbReference>
<dbReference type="SUPFAM" id="SSF53756">
    <property type="entry name" value="UDP-Glycosyltransferase/glycogen phosphorylase"/>
    <property type="match status" value="1"/>
</dbReference>
<dbReference type="CDD" id="cd00761">
    <property type="entry name" value="Glyco_tranf_GTA_type"/>
    <property type="match status" value="1"/>
</dbReference>
<dbReference type="SUPFAM" id="SSF53448">
    <property type="entry name" value="Nucleotide-diphospho-sugar transferases"/>
    <property type="match status" value="1"/>
</dbReference>
<dbReference type="InterPro" id="IPR001173">
    <property type="entry name" value="Glyco_trans_2-like"/>
</dbReference>
<dbReference type="RefSeq" id="WP_082064785.1">
    <property type="nucleotide sequence ID" value="NZ_BJMU01000019.1"/>
</dbReference>
<dbReference type="Gene3D" id="3.40.50.2000">
    <property type="entry name" value="Glycogen Phosphorylase B"/>
    <property type="match status" value="1"/>
</dbReference>
<dbReference type="EMBL" id="BJMU01000019">
    <property type="protein sequence ID" value="GEB83824.1"/>
    <property type="molecule type" value="Genomic_DNA"/>
</dbReference>
<evidence type="ECO:0000259" key="1">
    <source>
        <dbReference type="Pfam" id="PF00535"/>
    </source>
</evidence>
<name>A0A4Y3TPX8_9PROT</name>
<dbReference type="PANTHER" id="PTHR12526">
    <property type="entry name" value="GLYCOSYLTRANSFERASE"/>
    <property type="match status" value="1"/>
</dbReference>
<dbReference type="InterPro" id="IPR029044">
    <property type="entry name" value="Nucleotide-diphossugar_trans"/>
</dbReference>
<accession>A0A4Y3TPX8</accession>
<comment type="caution">
    <text evidence="2">The sequence shown here is derived from an EMBL/GenBank/DDBJ whole genome shotgun (WGS) entry which is preliminary data.</text>
</comment>
<feature type="domain" description="Glycosyltransferase 2-like" evidence="1">
    <location>
        <begin position="7"/>
        <end position="143"/>
    </location>
</feature>
<dbReference type="Proteomes" id="UP000317617">
    <property type="component" value="Unassembled WGS sequence"/>
</dbReference>
<proteinExistence type="predicted"/>
<sequence length="706" mass="81758">MSGMDVSVILNVHDEQDLLYPTLRSLSDTVDHAHLHGIQSELVVVADCVDETTQKIIDEYDYSCFDAVKIQYVQVASLGLARNIGIQAACGTYIVPADADDLVSRNFIYQLYQKHQNSDNQKIICFPEYYHAFGDENYLCRFYPLAQVGLYRLAGEHTYVSRFMARREALLEVPFRDCTKHSLYAYEDYDLNIRMVCAGFDLVVAEDTIVFYRQRSGSIMASLGKEQKHMGFNSEFFHGPEFLALLKQHDKTTIIPQQHLDFKKYYTQSSYIREFIRLANKMEPEIHPRLLWDAKCFTNVGLSEAFGRVYEKICQSLKNKQYTDVFFLPFLSKGGGEKYVLNFIQTAMKEEKKSCLLVLGQKLPPSKGQCRTPENLDVIDLPALFAEDHVEHQLMDDLLPQMVVRMMENFAVDARIFMVFCPFVVSLMKAYPKYFGEHQLIYFYFCNSYYILDGAIYEDGDHYRFLFDYKRHINYVVSDHRANLAQLEKQIPLYQGKTKTLYTYSQAPDFTLQPHAWPRRLIWASRLDSQKRPDLLRAIASKLRSEANETEIYVYGSSVLDNIDEDYFRDYPNIIYKGKFSGLSSIPFTDKDAFLYTSLFDGLPNVLLEAAQMGVPVITTDVGGVPELVSDQSAFVVRNCVDDVELVERYVVKIKDFLNAPEHELQEKSRLLKECFEHQHAYLLYEQNVSAFYTSLEEQRAKEVMQ</sequence>